<dbReference type="Proteomes" id="UP001055172">
    <property type="component" value="Unassembled WGS sequence"/>
</dbReference>
<dbReference type="AlphaFoldDB" id="A0AA37GYA3"/>
<keyword evidence="1" id="KW-1133">Transmembrane helix</keyword>
<accession>A0AA37GYA3</accession>
<sequence>MNPDVPSPSDSLDKLHQRVRQHVDEAMRTMPLDRQKSFAVNAVSILLHLLAMVVNIAKEFAEQAGLEQTGKDEVDKLWEKNDVSDVCDLDRILKCTKLLK</sequence>
<protein>
    <submittedName>
        <fullName evidence="2">Uncharacterized protein</fullName>
    </submittedName>
</protein>
<dbReference type="EMBL" id="BPPX01000042">
    <property type="protein sequence ID" value="GJC89534.1"/>
    <property type="molecule type" value="Genomic_DNA"/>
</dbReference>
<keyword evidence="3" id="KW-1185">Reference proteome</keyword>
<name>A0AA37GYA3_9PEZI</name>
<evidence type="ECO:0000256" key="1">
    <source>
        <dbReference type="SAM" id="Phobius"/>
    </source>
</evidence>
<comment type="caution">
    <text evidence="2">The sequence shown here is derived from an EMBL/GenBank/DDBJ whole genome shotgun (WGS) entry which is preliminary data.</text>
</comment>
<proteinExistence type="predicted"/>
<feature type="transmembrane region" description="Helical" evidence="1">
    <location>
        <begin position="38"/>
        <end position="57"/>
    </location>
</feature>
<keyword evidence="1" id="KW-0472">Membrane</keyword>
<gene>
    <name evidence="2" type="ORF">ColLi_12372</name>
</gene>
<evidence type="ECO:0000313" key="2">
    <source>
        <dbReference type="EMBL" id="GJC89534.1"/>
    </source>
</evidence>
<evidence type="ECO:0000313" key="3">
    <source>
        <dbReference type="Proteomes" id="UP001055172"/>
    </source>
</evidence>
<organism evidence="2 3">
    <name type="scientific">Colletotrichum liriopes</name>
    <dbReference type="NCBI Taxonomy" id="708192"/>
    <lineage>
        <taxon>Eukaryota</taxon>
        <taxon>Fungi</taxon>
        <taxon>Dikarya</taxon>
        <taxon>Ascomycota</taxon>
        <taxon>Pezizomycotina</taxon>
        <taxon>Sordariomycetes</taxon>
        <taxon>Hypocreomycetidae</taxon>
        <taxon>Glomerellales</taxon>
        <taxon>Glomerellaceae</taxon>
        <taxon>Colletotrichum</taxon>
        <taxon>Colletotrichum spaethianum species complex</taxon>
    </lineage>
</organism>
<reference evidence="2 3" key="1">
    <citation type="submission" date="2021-07" db="EMBL/GenBank/DDBJ databases">
        <title>Genome data of Colletotrichum spaethianum.</title>
        <authorList>
            <person name="Utami Y.D."/>
            <person name="Hiruma K."/>
        </authorList>
    </citation>
    <scope>NUCLEOTIDE SEQUENCE [LARGE SCALE GENOMIC DNA]</scope>
    <source>
        <strain evidence="2 3">MAFF 242679</strain>
    </source>
</reference>
<keyword evidence="1" id="KW-0812">Transmembrane</keyword>